<feature type="region of interest" description="Disordered" evidence="7">
    <location>
        <begin position="1"/>
        <end position="34"/>
    </location>
</feature>
<dbReference type="Pfam" id="PF08449">
    <property type="entry name" value="UAA"/>
    <property type="match status" value="1"/>
</dbReference>
<dbReference type="EMBL" id="NMPR01000012">
    <property type="protein sequence ID" value="KAA8635373.1"/>
    <property type="molecule type" value="Genomic_DNA"/>
</dbReference>
<dbReference type="Proteomes" id="UP000433876">
    <property type="component" value="Unassembled WGS sequence"/>
</dbReference>
<dbReference type="InterPro" id="IPR013657">
    <property type="entry name" value="SCL35B1-4/HUT1"/>
</dbReference>
<evidence type="ECO:0000256" key="7">
    <source>
        <dbReference type="SAM" id="MobiDB-lite"/>
    </source>
</evidence>
<feature type="transmembrane region" description="Helical" evidence="8">
    <location>
        <begin position="386"/>
        <end position="406"/>
    </location>
</feature>
<name>A0A8S8ZZE9_SORMA</name>
<evidence type="ECO:0000313" key="10">
    <source>
        <dbReference type="Proteomes" id="UP000433876"/>
    </source>
</evidence>
<feature type="compositionally biased region" description="Polar residues" evidence="7">
    <location>
        <begin position="10"/>
        <end position="20"/>
    </location>
</feature>
<feature type="transmembrane region" description="Helical" evidence="8">
    <location>
        <begin position="237"/>
        <end position="257"/>
    </location>
</feature>
<evidence type="ECO:0000256" key="6">
    <source>
        <dbReference type="ARBA" id="ARBA00023136"/>
    </source>
</evidence>
<evidence type="ECO:0000256" key="1">
    <source>
        <dbReference type="ARBA" id="ARBA00004127"/>
    </source>
</evidence>
<accession>A0A8S8ZZE9</accession>
<keyword evidence="5 8" id="KW-1133">Transmembrane helix</keyword>
<keyword evidence="6 8" id="KW-0472">Membrane</keyword>
<evidence type="ECO:0000256" key="8">
    <source>
        <dbReference type="SAM" id="Phobius"/>
    </source>
</evidence>
<dbReference type="VEuPathDB" id="FungiDB:SMAC_00469"/>
<keyword evidence="4 8" id="KW-0812">Transmembrane</keyword>
<keyword evidence="3" id="KW-0762">Sugar transport</keyword>
<dbReference type="GO" id="GO:0006031">
    <property type="term" value="P:chitin biosynthetic process"/>
    <property type="evidence" value="ECO:0007669"/>
    <property type="project" value="EnsemblFungi"/>
</dbReference>
<keyword evidence="2" id="KW-0813">Transport</keyword>
<feature type="transmembrane region" description="Helical" evidence="8">
    <location>
        <begin position="108"/>
        <end position="127"/>
    </location>
</feature>
<evidence type="ECO:0000256" key="3">
    <source>
        <dbReference type="ARBA" id="ARBA00022597"/>
    </source>
</evidence>
<evidence type="ECO:0000256" key="5">
    <source>
        <dbReference type="ARBA" id="ARBA00022989"/>
    </source>
</evidence>
<feature type="transmembrane region" description="Helical" evidence="8">
    <location>
        <begin position="200"/>
        <end position="217"/>
    </location>
</feature>
<dbReference type="AlphaFoldDB" id="A0A8S8ZZE9"/>
<feature type="transmembrane region" description="Helical" evidence="8">
    <location>
        <begin position="77"/>
        <end position="96"/>
    </location>
</feature>
<feature type="transmembrane region" description="Helical" evidence="8">
    <location>
        <begin position="172"/>
        <end position="193"/>
    </location>
</feature>
<proteinExistence type="predicted"/>
<protein>
    <submittedName>
        <fullName evidence="9">Uncharacterized protein</fullName>
    </submittedName>
</protein>
<comment type="caution">
    <text evidence="9">The sequence shown here is derived from an EMBL/GenBank/DDBJ whole genome shotgun (WGS) entry which is preliminary data.</text>
</comment>
<evidence type="ECO:0000256" key="2">
    <source>
        <dbReference type="ARBA" id="ARBA00022448"/>
    </source>
</evidence>
<reference evidence="9 10" key="1">
    <citation type="submission" date="2017-07" db="EMBL/GenBank/DDBJ databases">
        <title>Genome sequence of the Sordaria macrospora wild type strain R19027.</title>
        <authorList>
            <person name="Nowrousian M."/>
            <person name="Teichert I."/>
            <person name="Kueck U."/>
        </authorList>
    </citation>
    <scope>NUCLEOTIDE SEQUENCE [LARGE SCALE GENOMIC DNA]</scope>
    <source>
        <strain evidence="9 10">R19027</strain>
        <tissue evidence="9">Mycelium</tissue>
    </source>
</reference>
<comment type="subcellular location">
    <subcellularLocation>
        <location evidence="1">Endomembrane system</location>
        <topology evidence="1">Multi-pass membrane protein</topology>
    </subcellularLocation>
</comment>
<feature type="transmembrane region" description="Helical" evidence="8">
    <location>
        <begin position="273"/>
        <end position="291"/>
    </location>
</feature>
<dbReference type="NCBIfam" id="TIGR00803">
    <property type="entry name" value="nst"/>
    <property type="match status" value="1"/>
</dbReference>
<evidence type="ECO:0000313" key="9">
    <source>
        <dbReference type="EMBL" id="KAA8635373.1"/>
    </source>
</evidence>
<dbReference type="GO" id="GO:0000139">
    <property type="term" value="C:Golgi membrane"/>
    <property type="evidence" value="ECO:0007669"/>
    <property type="project" value="TreeGrafter"/>
</dbReference>
<dbReference type="GO" id="GO:0005789">
    <property type="term" value="C:endoplasmic reticulum membrane"/>
    <property type="evidence" value="ECO:0007669"/>
    <property type="project" value="TreeGrafter"/>
</dbReference>
<dbReference type="PANTHER" id="PTHR10778:SF4">
    <property type="entry name" value="NUCLEOTIDE SUGAR TRANSPORTER SLC35B4"/>
    <property type="match status" value="1"/>
</dbReference>
<dbReference type="OMA" id="NPFTGWH"/>
<feature type="transmembrane region" description="Helical" evidence="8">
    <location>
        <begin position="148"/>
        <end position="166"/>
    </location>
</feature>
<dbReference type="GO" id="GO:0005464">
    <property type="term" value="F:UDP-xylose transmembrane transporter activity"/>
    <property type="evidence" value="ECO:0007669"/>
    <property type="project" value="TreeGrafter"/>
</dbReference>
<dbReference type="GO" id="GO:0015786">
    <property type="term" value="P:UDP-glucose transmembrane transport"/>
    <property type="evidence" value="ECO:0007669"/>
    <property type="project" value="EnsemblFungi"/>
</dbReference>
<sequence>MAASRRRQASKPQHNAVNTNKNRDDRGTIASEPSPRVINAAPSLEKAEMYGIDDNRPFFSRAMALAGRMFIETIPQWIAIGVMLSLIFGGCCSNVFALESIIKVEPGAGTLLTFVQFLFVALVGLPSQIDWSRPPFFLKKNQVPLTRWLINIALFFAINVLNNHAFSYDISVPVHIILRSGGSITTMIAGALWGKRYSKIQIIAVLLLTVGVITAAWSDAQSKGASKKEYHEKNSDFGIGLAILFVAQSLSAVMGLYTEETYKKYGPHWKENLFYSHLLSLPLFLFFWPSLKTQFRRLADSAPLTLPLPDFEEYPNLSPNLQKFLENIHIPSQLFYLALNVLTQYACIRGVNLLAAASTALTVTIVLNIRKLVSLLLSIWLFGNKLAFGTLVGAVIVFGAGGLYSLDGKKKAPVRRVSAAPALKKA</sequence>
<dbReference type="PANTHER" id="PTHR10778">
    <property type="entry name" value="SOLUTE CARRIER FAMILY 35 MEMBER B"/>
    <property type="match status" value="1"/>
</dbReference>
<organism evidence="9 10">
    <name type="scientific">Sordaria macrospora</name>
    <dbReference type="NCBI Taxonomy" id="5147"/>
    <lineage>
        <taxon>Eukaryota</taxon>
        <taxon>Fungi</taxon>
        <taxon>Dikarya</taxon>
        <taxon>Ascomycota</taxon>
        <taxon>Pezizomycotina</taxon>
        <taxon>Sordariomycetes</taxon>
        <taxon>Sordariomycetidae</taxon>
        <taxon>Sordariales</taxon>
        <taxon>Sordariaceae</taxon>
        <taxon>Sordaria</taxon>
    </lineage>
</organism>
<gene>
    <name evidence="9" type="ORF">SMACR_00469</name>
</gene>
<dbReference type="GO" id="GO:0005462">
    <property type="term" value="F:UDP-N-acetylglucosamine transmembrane transporter activity"/>
    <property type="evidence" value="ECO:0007669"/>
    <property type="project" value="EnsemblFungi"/>
</dbReference>
<evidence type="ECO:0000256" key="4">
    <source>
        <dbReference type="ARBA" id="ARBA00022692"/>
    </source>
</evidence>